<name>A0ABR1YPK7_9PEZI</name>
<gene>
    <name evidence="2" type="ORF">HDK90DRAFT_533582</name>
</gene>
<proteinExistence type="predicted"/>
<dbReference type="EMBL" id="JBBWRZ010000005">
    <property type="protein sequence ID" value="KAK8235373.1"/>
    <property type="molecule type" value="Genomic_DNA"/>
</dbReference>
<comment type="caution">
    <text evidence="2">The sequence shown here is derived from an EMBL/GenBank/DDBJ whole genome shotgun (WGS) entry which is preliminary data.</text>
</comment>
<sequence length="221" mass="24926">MPKDWKSIHDELNRRRVSNEEVQRIIDGHTKSKSDLESYIEYTKTTVHQSLTTAPSTTSLVDFISNASLAACDKPEYREWLNKMLHPAQTPIPLGRTTNAFYRFHPNPRELNADDEELEDETAGKHPGYDVVDFSLLESIRTSPPAPTPPQTSDESDEGAGGFIFHQLGILQSMKGFYQGEERDPTQWRFSSTDFYLVAKPTASGMADELAVHHPRHGSSH</sequence>
<protein>
    <submittedName>
        <fullName evidence="2">Uncharacterized protein</fullName>
    </submittedName>
</protein>
<evidence type="ECO:0000256" key="1">
    <source>
        <dbReference type="SAM" id="MobiDB-lite"/>
    </source>
</evidence>
<evidence type="ECO:0000313" key="3">
    <source>
        <dbReference type="Proteomes" id="UP001492380"/>
    </source>
</evidence>
<feature type="region of interest" description="Disordered" evidence="1">
    <location>
        <begin position="140"/>
        <end position="161"/>
    </location>
</feature>
<organism evidence="2 3">
    <name type="scientific">Phyllosticta capitalensis</name>
    <dbReference type="NCBI Taxonomy" id="121624"/>
    <lineage>
        <taxon>Eukaryota</taxon>
        <taxon>Fungi</taxon>
        <taxon>Dikarya</taxon>
        <taxon>Ascomycota</taxon>
        <taxon>Pezizomycotina</taxon>
        <taxon>Dothideomycetes</taxon>
        <taxon>Dothideomycetes incertae sedis</taxon>
        <taxon>Botryosphaeriales</taxon>
        <taxon>Phyllostictaceae</taxon>
        <taxon>Phyllosticta</taxon>
    </lineage>
</organism>
<keyword evidence="3" id="KW-1185">Reference proteome</keyword>
<dbReference type="Proteomes" id="UP001492380">
    <property type="component" value="Unassembled WGS sequence"/>
</dbReference>
<reference evidence="2 3" key="1">
    <citation type="submission" date="2024-04" db="EMBL/GenBank/DDBJ databases">
        <title>Phyllosticta paracitricarpa is synonymous to the EU quarantine fungus P. citricarpa based on phylogenomic analyses.</title>
        <authorList>
            <consortium name="Lawrence Berkeley National Laboratory"/>
            <person name="Van Ingen-Buijs V.A."/>
            <person name="Van Westerhoven A.C."/>
            <person name="Haridas S."/>
            <person name="Skiadas P."/>
            <person name="Martin F."/>
            <person name="Groenewald J.Z."/>
            <person name="Crous P.W."/>
            <person name="Seidl M.F."/>
        </authorList>
    </citation>
    <scope>NUCLEOTIDE SEQUENCE [LARGE SCALE GENOMIC DNA]</scope>
    <source>
        <strain evidence="2 3">CBS 123374</strain>
    </source>
</reference>
<accession>A0ABR1YPK7</accession>
<evidence type="ECO:0000313" key="2">
    <source>
        <dbReference type="EMBL" id="KAK8235373.1"/>
    </source>
</evidence>